<feature type="domain" description="Schizont-infected cell agglutination C-terminal" evidence="2">
    <location>
        <begin position="111"/>
        <end position="233"/>
    </location>
</feature>
<keyword evidence="1" id="KW-1133">Transmembrane helix</keyword>
<protein>
    <submittedName>
        <fullName evidence="3">SICA antigen</fullName>
    </submittedName>
</protein>
<evidence type="ECO:0000256" key="1">
    <source>
        <dbReference type="SAM" id="Phobius"/>
    </source>
</evidence>
<accession>A0A1B1DTH0</accession>
<gene>
    <name evidence="3" type="ORF">PCOAH_00003370</name>
</gene>
<sequence length="237" mass="27660">MQRESQMIQKLVRHLPLVRVVMMVPKVSRVLFLVVHLLVVVRNKILNQRPLLNQMLHPRNQNYLLYQEGKVQLYIHQQTNNNINPSELLTPYLPSIPVLIGLSAMSYLLLKYFGMLRKARKRYRRAYEVSGPPPLEEQPLGHVGDQADGPHEYTLVKERKQPRSVPTGRKKQVGKRPVGQRTIIDIHLEILDECQREDVHSTREDFFEILVHEIMGSQFIKEEKVPKEDVPKQDVQS</sequence>
<dbReference type="Proteomes" id="UP000092716">
    <property type="component" value="Chromosome 2"/>
</dbReference>
<keyword evidence="1" id="KW-0472">Membrane</keyword>
<keyword evidence="4" id="KW-1185">Reference proteome</keyword>
<evidence type="ECO:0000259" key="2">
    <source>
        <dbReference type="Pfam" id="PF12879"/>
    </source>
</evidence>
<dbReference type="AlphaFoldDB" id="A0A1B1DTH0"/>
<keyword evidence="1" id="KW-0812">Transmembrane</keyword>
<dbReference type="InterPro" id="IPR024288">
    <property type="entry name" value="SICA_C"/>
</dbReference>
<dbReference type="GeneID" id="30907057"/>
<evidence type="ECO:0000313" key="3">
    <source>
        <dbReference type="EMBL" id="ANQ05939.1"/>
    </source>
</evidence>
<proteinExistence type="predicted"/>
<dbReference type="OrthoDB" id="376328at2759"/>
<dbReference type="RefSeq" id="XP_019912634.1">
    <property type="nucleotide sequence ID" value="XM_020057152.1"/>
</dbReference>
<name>A0A1B1DTH0_9APIC</name>
<organism evidence="3 4">
    <name type="scientific">Plasmodium coatneyi</name>
    <dbReference type="NCBI Taxonomy" id="208452"/>
    <lineage>
        <taxon>Eukaryota</taxon>
        <taxon>Sar</taxon>
        <taxon>Alveolata</taxon>
        <taxon>Apicomplexa</taxon>
        <taxon>Aconoidasida</taxon>
        <taxon>Haemosporida</taxon>
        <taxon>Plasmodiidae</taxon>
        <taxon>Plasmodium</taxon>
    </lineage>
</organism>
<feature type="transmembrane region" description="Helical" evidence="1">
    <location>
        <begin position="92"/>
        <end position="114"/>
    </location>
</feature>
<evidence type="ECO:0000313" key="4">
    <source>
        <dbReference type="Proteomes" id="UP000092716"/>
    </source>
</evidence>
<dbReference type="Pfam" id="PF12879">
    <property type="entry name" value="SICA_C"/>
    <property type="match status" value="1"/>
</dbReference>
<reference evidence="4" key="1">
    <citation type="submission" date="2016-06" db="EMBL/GenBank/DDBJ databases">
        <title>First high quality genome sequence of Plasmodium coatneyi using continuous long reads from single molecule, real-time sequencing.</title>
        <authorList>
            <person name="Chien J.-T."/>
            <person name="Pakala S.B."/>
            <person name="Geraldo J.A."/>
            <person name="Lapp S.A."/>
            <person name="Barnwell J.W."/>
            <person name="Kissinger J.C."/>
            <person name="Galinski M.R."/>
            <person name="Humphrey J.C."/>
        </authorList>
    </citation>
    <scope>NUCLEOTIDE SEQUENCE [LARGE SCALE GENOMIC DNA]</scope>
    <source>
        <strain evidence="4">Hackeri</strain>
    </source>
</reference>
<dbReference type="EMBL" id="CP016240">
    <property type="protein sequence ID" value="ANQ05939.1"/>
    <property type="molecule type" value="Genomic_DNA"/>
</dbReference>
<feature type="transmembrane region" description="Helical" evidence="1">
    <location>
        <begin position="20"/>
        <end position="41"/>
    </location>
</feature>
<dbReference type="VEuPathDB" id="PlasmoDB:PCOAH_00003370"/>
<dbReference type="KEGG" id="pcot:PCOAH_00003370"/>